<dbReference type="GO" id="GO:0004467">
    <property type="term" value="F:long-chain fatty acid-CoA ligase activity"/>
    <property type="evidence" value="ECO:0007669"/>
    <property type="project" value="TreeGrafter"/>
</dbReference>
<gene>
    <name evidence="7" type="ORF">CGLY_05000</name>
</gene>
<keyword evidence="4" id="KW-0443">Lipid metabolism</keyword>
<dbReference type="Pfam" id="PF23562">
    <property type="entry name" value="AMP-binding_C_3"/>
    <property type="match status" value="1"/>
</dbReference>
<evidence type="ECO:0000256" key="2">
    <source>
        <dbReference type="ARBA" id="ARBA00022598"/>
    </source>
</evidence>
<evidence type="ECO:0000313" key="7">
    <source>
        <dbReference type="EMBL" id="AHW63448.1"/>
    </source>
</evidence>
<evidence type="ECO:0000259" key="6">
    <source>
        <dbReference type="Pfam" id="PF00501"/>
    </source>
</evidence>
<dbReference type="KEGG" id="cgy:CGLY_05000"/>
<dbReference type="InterPro" id="IPR042099">
    <property type="entry name" value="ANL_N_sf"/>
</dbReference>
<sequence length="629" mass="69209">MTTASAGSTPSTAVPIDPSIQSVGHMLRNRIRETPDRRAYSFPVSHGASEETWESVTWAELGSQASEVAGGLMSLGIEAEERVAIASSTRYEWALANYGIMYASAATVTVYPTTVADDVAFILDDSGSRVVFAEDREQVDKLLGLRDSIPGVQTVVLVSGEVPDEVETSTSGWVITLEELRRRGREHLEAHPSAVDDRIDATRLEHLSTLIYTSGTTGRPKGVRLPHRVWVFEAHASEVTSNSGPEKLLTIDDKQFLWLPLAHVMGKLLLVLPIHIGYETAIDGRIDKIIENLGIVKPTFMGSAPRIFEKAYNGIATMMATEGGVKEKLFHWASRVGVQVFDADNGVGSASPWIRLQAKIGDRLVMSKIRERFGGNVNYFISGSAAMNTDIARWFGAAGMPILEGYGLTETSAATCLTRPYIYRVGYVGRPLEGIEVRIADDGEVLVKGPGVMDGYHNNPEATAEVLEPDGWFHTGDIGEMDSEGRVKITDRKKELFKTSNGKYVAPAQVEAKFKGLCPVASQLVVVGNDRPFVSALVTLDEDAVTAWAGRQGVSGNYREIVRAPETREMVQGYIDELNSHLNRWEQVRKFTILHRDLGVDYQEITPSLKLRRKVIHDHFAQEIAAHYE</sequence>
<dbReference type="SUPFAM" id="SSF56801">
    <property type="entry name" value="Acetyl-CoA synthetase-like"/>
    <property type="match status" value="1"/>
</dbReference>
<dbReference type="InterPro" id="IPR000873">
    <property type="entry name" value="AMP-dep_synth/lig_dom"/>
</dbReference>
<protein>
    <recommendedName>
        <fullName evidence="5">Acyl-CoA synthetase</fullName>
    </recommendedName>
</protein>
<dbReference type="PROSITE" id="PS00455">
    <property type="entry name" value="AMP_BINDING"/>
    <property type="match status" value="1"/>
</dbReference>
<evidence type="ECO:0000256" key="1">
    <source>
        <dbReference type="ARBA" id="ARBA00006432"/>
    </source>
</evidence>
<evidence type="ECO:0000256" key="3">
    <source>
        <dbReference type="ARBA" id="ARBA00022832"/>
    </source>
</evidence>
<dbReference type="GO" id="GO:0016020">
    <property type="term" value="C:membrane"/>
    <property type="evidence" value="ECO:0007669"/>
    <property type="project" value="TreeGrafter"/>
</dbReference>
<dbReference type="PANTHER" id="PTHR43272:SF32">
    <property type="entry name" value="AMP-DEPENDENT SYNTHETASE_LIGASE DOMAIN-CONTAINING PROTEIN"/>
    <property type="match status" value="1"/>
</dbReference>
<dbReference type="PANTHER" id="PTHR43272">
    <property type="entry name" value="LONG-CHAIN-FATTY-ACID--COA LIGASE"/>
    <property type="match status" value="1"/>
</dbReference>
<evidence type="ECO:0000313" key="8">
    <source>
        <dbReference type="Proteomes" id="UP000023703"/>
    </source>
</evidence>
<evidence type="ECO:0000256" key="5">
    <source>
        <dbReference type="ARBA" id="ARBA00032875"/>
    </source>
</evidence>
<dbReference type="STRING" id="1404245.CGLY_05000"/>
<dbReference type="Proteomes" id="UP000023703">
    <property type="component" value="Chromosome"/>
</dbReference>
<reference evidence="7 8" key="1">
    <citation type="journal article" date="2015" name="Int. J. Syst. Evol. Microbiol.">
        <title>Revisiting Corynebacterium glyciniphilum (ex Kubota et al., 1972) sp. nov., nom. rev., isolated from putrefied banana.</title>
        <authorList>
            <person name="Al-Dilaimi A."/>
            <person name="Bednarz H."/>
            <person name="Lomker A."/>
            <person name="Niehaus K."/>
            <person name="Kalinowski J."/>
            <person name="Ruckert C."/>
        </authorList>
    </citation>
    <scope>NUCLEOTIDE SEQUENCE [LARGE SCALE GENOMIC DNA]</scope>
    <source>
        <strain evidence="7">AJ 3170</strain>
    </source>
</reference>
<dbReference type="InterPro" id="IPR020845">
    <property type="entry name" value="AMP-binding_CS"/>
</dbReference>
<keyword evidence="3" id="KW-0276">Fatty acid metabolism</keyword>
<keyword evidence="2" id="KW-0436">Ligase</keyword>
<keyword evidence="8" id="KW-1185">Reference proteome</keyword>
<dbReference type="HOGENOM" id="CLU_000022_45_5_11"/>
<comment type="similarity">
    <text evidence="1">Belongs to the ATP-dependent AMP-binding enzyme family.</text>
</comment>
<dbReference type="EMBL" id="CP006842">
    <property type="protein sequence ID" value="AHW63448.1"/>
    <property type="molecule type" value="Genomic_DNA"/>
</dbReference>
<dbReference type="RefSeq" id="WP_038546906.1">
    <property type="nucleotide sequence ID" value="NZ_CP006842.1"/>
</dbReference>
<organism evidence="7 8">
    <name type="scientific">Corynebacterium glyciniphilum AJ 3170</name>
    <dbReference type="NCBI Taxonomy" id="1404245"/>
    <lineage>
        <taxon>Bacteria</taxon>
        <taxon>Bacillati</taxon>
        <taxon>Actinomycetota</taxon>
        <taxon>Actinomycetes</taxon>
        <taxon>Mycobacteriales</taxon>
        <taxon>Corynebacteriaceae</taxon>
        <taxon>Corynebacterium</taxon>
    </lineage>
</organism>
<dbReference type="eggNOG" id="COG1022">
    <property type="taxonomic scope" value="Bacteria"/>
</dbReference>
<accession>X5DK20</accession>
<dbReference type="AlphaFoldDB" id="X5DK20"/>
<evidence type="ECO:0000256" key="4">
    <source>
        <dbReference type="ARBA" id="ARBA00023098"/>
    </source>
</evidence>
<name>X5DK20_9CORY</name>
<proteinExistence type="inferred from homology"/>
<dbReference type="Pfam" id="PF00501">
    <property type="entry name" value="AMP-binding"/>
    <property type="match status" value="1"/>
</dbReference>
<dbReference type="CDD" id="cd05907">
    <property type="entry name" value="VL_LC_FACS_like"/>
    <property type="match status" value="1"/>
</dbReference>
<dbReference type="Gene3D" id="3.40.50.12780">
    <property type="entry name" value="N-terminal domain of ligase-like"/>
    <property type="match status" value="1"/>
</dbReference>
<dbReference type="OrthoDB" id="9803968at2"/>
<feature type="domain" description="AMP-dependent synthetase/ligase" evidence="6">
    <location>
        <begin position="28"/>
        <end position="457"/>
    </location>
</feature>